<evidence type="ECO:0000256" key="3">
    <source>
        <dbReference type="ARBA" id="ARBA00012608"/>
    </source>
</evidence>
<keyword evidence="8 16" id="KW-0560">Oxidoreductase</keyword>
<dbReference type="SUPFAM" id="SSF55424">
    <property type="entry name" value="FAD/NAD-linked reductases, dimerisation (C-terminal) domain"/>
    <property type="match status" value="1"/>
</dbReference>
<feature type="domain" description="Pyridine nucleotide-disulphide oxidoreductase dimerisation" evidence="17">
    <location>
        <begin position="341"/>
        <end position="449"/>
    </location>
</feature>
<comment type="catalytic activity">
    <reaction evidence="12 16">
        <text>N(6)-[(R)-dihydrolipoyl]-L-lysyl-[protein] + NAD(+) = N(6)-[(R)-lipoyl]-L-lysyl-[protein] + NADH + H(+)</text>
        <dbReference type="Rhea" id="RHEA:15045"/>
        <dbReference type="Rhea" id="RHEA-COMP:10474"/>
        <dbReference type="Rhea" id="RHEA-COMP:10475"/>
        <dbReference type="ChEBI" id="CHEBI:15378"/>
        <dbReference type="ChEBI" id="CHEBI:57540"/>
        <dbReference type="ChEBI" id="CHEBI:57945"/>
        <dbReference type="ChEBI" id="CHEBI:83099"/>
        <dbReference type="ChEBI" id="CHEBI:83100"/>
        <dbReference type="EC" id="1.8.1.4"/>
    </reaction>
</comment>
<evidence type="ECO:0000256" key="10">
    <source>
        <dbReference type="ARBA" id="ARBA00023157"/>
    </source>
</evidence>
<dbReference type="InterPro" id="IPR036188">
    <property type="entry name" value="FAD/NAD-bd_sf"/>
</dbReference>
<dbReference type="EMBL" id="QEKV01000005">
    <property type="protein sequence ID" value="PVY94307.1"/>
    <property type="molecule type" value="Genomic_DNA"/>
</dbReference>
<dbReference type="Pfam" id="PF02852">
    <property type="entry name" value="Pyr_redox_dim"/>
    <property type="match status" value="1"/>
</dbReference>
<keyword evidence="6 16" id="KW-0285">Flavoprotein</keyword>
<evidence type="ECO:0000313" key="20">
    <source>
        <dbReference type="Proteomes" id="UP000245793"/>
    </source>
</evidence>
<dbReference type="InterPro" id="IPR016156">
    <property type="entry name" value="FAD/NAD-linked_Rdtase_dimer_sf"/>
</dbReference>
<evidence type="ECO:0000256" key="16">
    <source>
        <dbReference type="RuleBase" id="RU003692"/>
    </source>
</evidence>
<evidence type="ECO:0000256" key="7">
    <source>
        <dbReference type="ARBA" id="ARBA00022827"/>
    </source>
</evidence>
<evidence type="ECO:0000256" key="12">
    <source>
        <dbReference type="ARBA" id="ARBA00049187"/>
    </source>
</evidence>
<comment type="caution">
    <text evidence="19">The sequence shown here is derived from an EMBL/GenBank/DDBJ whole genome shotgun (WGS) entry which is preliminary data.</text>
</comment>
<feature type="binding site" evidence="14">
    <location>
        <begin position="176"/>
        <end position="183"/>
    </location>
    <ligand>
        <name>NAD(+)</name>
        <dbReference type="ChEBI" id="CHEBI:57540"/>
    </ligand>
</feature>
<dbReference type="SUPFAM" id="SSF51905">
    <property type="entry name" value="FAD/NAD(P)-binding domain"/>
    <property type="match status" value="1"/>
</dbReference>
<evidence type="ECO:0000256" key="8">
    <source>
        <dbReference type="ARBA" id="ARBA00023002"/>
    </source>
</evidence>
<dbReference type="Pfam" id="PF07992">
    <property type="entry name" value="Pyr_redox_2"/>
    <property type="match status" value="1"/>
</dbReference>
<evidence type="ECO:0000256" key="11">
    <source>
        <dbReference type="ARBA" id="ARBA00023284"/>
    </source>
</evidence>
<dbReference type="InterPro" id="IPR023753">
    <property type="entry name" value="FAD/NAD-binding_dom"/>
</dbReference>
<keyword evidence="20" id="KW-1185">Reference proteome</keyword>
<evidence type="ECO:0000256" key="6">
    <source>
        <dbReference type="ARBA" id="ARBA00022630"/>
    </source>
</evidence>
<dbReference type="PANTHER" id="PTHR22912:SF217">
    <property type="entry name" value="DIHYDROLIPOYL DEHYDROGENASE"/>
    <property type="match status" value="1"/>
</dbReference>
<dbReference type="InterPro" id="IPR012999">
    <property type="entry name" value="Pyr_OxRdtase_I_AS"/>
</dbReference>
<feature type="domain" description="FAD/NAD(P)-binding" evidence="18">
    <location>
        <begin position="1"/>
        <end position="322"/>
    </location>
</feature>
<dbReference type="GO" id="GO:0005737">
    <property type="term" value="C:cytoplasm"/>
    <property type="evidence" value="ECO:0007669"/>
    <property type="project" value="UniProtKB-SubCell"/>
</dbReference>
<feature type="binding site" evidence="14">
    <location>
        <begin position="140"/>
        <end position="142"/>
    </location>
    <ligand>
        <name>FAD</name>
        <dbReference type="ChEBI" id="CHEBI:57692"/>
    </ligand>
</feature>
<reference evidence="19 20" key="1">
    <citation type="submission" date="2018-04" db="EMBL/GenBank/DDBJ databases">
        <title>Genomic Encyclopedia of Type Strains, Phase IV (KMG-IV): sequencing the most valuable type-strain genomes for metagenomic binning, comparative biology and taxonomic classification.</title>
        <authorList>
            <person name="Goeker M."/>
        </authorList>
    </citation>
    <scope>NUCLEOTIDE SEQUENCE [LARGE SCALE GENOMIC DNA]</scope>
    <source>
        <strain evidence="19 20">DSM 20705</strain>
    </source>
</reference>
<evidence type="ECO:0000256" key="1">
    <source>
        <dbReference type="ARBA" id="ARBA00004496"/>
    </source>
</evidence>
<evidence type="ECO:0000256" key="13">
    <source>
        <dbReference type="PIRSR" id="PIRSR000350-2"/>
    </source>
</evidence>
<evidence type="ECO:0000256" key="14">
    <source>
        <dbReference type="PIRSR" id="PIRSR000350-3"/>
    </source>
</evidence>
<gene>
    <name evidence="19" type="ORF">C7381_1057</name>
</gene>
<dbReference type="Gene3D" id="3.50.50.60">
    <property type="entry name" value="FAD/NAD(P)-binding domain"/>
    <property type="match status" value="2"/>
</dbReference>
<dbReference type="PROSITE" id="PS00076">
    <property type="entry name" value="PYRIDINE_REDOX_1"/>
    <property type="match status" value="1"/>
</dbReference>
<sequence>MKLLIIGAGPGGYETAIRAAQLGHDVTLVEKGELGGTCLNIGCIPTKTLVKIASLYKDIKRSEEFGIEVEGYKLNEEVIYERKKKVVKSLQDGIDFLFKGYPNLTYIKGFASFKDSKTVIVKKNEGGEEELTFDKCIVATGSKDMNPLPGKELPNVLSSTDLLNLKEIPKSMIVIGTGVIGLEFASIYSIFGTDVTVIGNNVFKVSDGEVQKRLKSVLKSDTLKFEVKQRAQKIEQDGDLLKVTTKMTGKDKEKEYNAEYVLVALGRSCNTDGLNTEAAGLKTEKGGLVVDENLMTNVENIYAIGDVIYGNTQLAHLASAQGIWLVEKFSNVKTKIRLDLVPSVLYTTPEVAMIGKTEEELTEEGTEFIKSKFLYQSNGKALSASETEGFVKIIASPDKKKILGCHILGAEADFMIHFANIAMTNDLSVEDLTDMIYAHPTVSEVFKDAVEMLEDKSINTPNTNK</sequence>
<dbReference type="EC" id="1.8.1.4" evidence="3 16"/>
<keyword evidence="10" id="KW-1015">Disulfide bond</keyword>
<dbReference type="GO" id="GO:0004148">
    <property type="term" value="F:dihydrolipoyl dehydrogenase (NADH) activity"/>
    <property type="evidence" value="ECO:0007669"/>
    <property type="project" value="UniProtKB-EC"/>
</dbReference>
<dbReference type="RefSeq" id="WP_116480100.1">
    <property type="nucleotide sequence ID" value="NZ_QEKV01000005.1"/>
</dbReference>
<organism evidence="19 20">
    <name type="scientific">Ezakiella coagulans</name>
    <dbReference type="NCBI Taxonomy" id="46507"/>
    <lineage>
        <taxon>Bacteria</taxon>
        <taxon>Bacillati</taxon>
        <taxon>Bacillota</taxon>
        <taxon>Tissierellia</taxon>
        <taxon>Ezakiella</taxon>
    </lineage>
</organism>
<evidence type="ECO:0000259" key="17">
    <source>
        <dbReference type="Pfam" id="PF02852"/>
    </source>
</evidence>
<evidence type="ECO:0000256" key="9">
    <source>
        <dbReference type="ARBA" id="ARBA00023027"/>
    </source>
</evidence>
<keyword evidence="7 14" id="KW-0274">FAD</keyword>
<name>A0A2U1E2Y3_9FIRM</name>
<comment type="cofactor">
    <cofactor evidence="14 16">
        <name>FAD</name>
        <dbReference type="ChEBI" id="CHEBI:57692"/>
    </cofactor>
    <text evidence="14 16">Binds 1 FAD per subunit.</text>
</comment>
<evidence type="ECO:0000256" key="15">
    <source>
        <dbReference type="PIRSR" id="PIRSR000350-4"/>
    </source>
</evidence>
<dbReference type="InterPro" id="IPR001100">
    <property type="entry name" value="Pyr_nuc-diS_OxRdtase"/>
</dbReference>
<evidence type="ECO:0000256" key="4">
    <source>
        <dbReference type="ARBA" id="ARBA00016961"/>
    </source>
</evidence>
<keyword evidence="11 16" id="KW-0676">Redox-active center</keyword>
<evidence type="ECO:0000256" key="5">
    <source>
        <dbReference type="ARBA" id="ARBA00022490"/>
    </source>
</evidence>
<dbReference type="InterPro" id="IPR050151">
    <property type="entry name" value="Class-I_Pyr_Nuc-Dis_Oxidored"/>
</dbReference>
<dbReference type="GO" id="GO:0006103">
    <property type="term" value="P:2-oxoglutarate metabolic process"/>
    <property type="evidence" value="ECO:0007669"/>
    <property type="project" value="TreeGrafter"/>
</dbReference>
<accession>A0A2U1E2Y3</accession>
<dbReference type="FunFam" id="3.30.390.30:FF:000001">
    <property type="entry name" value="Dihydrolipoyl dehydrogenase"/>
    <property type="match status" value="1"/>
</dbReference>
<feature type="active site" description="Proton acceptor" evidence="13">
    <location>
        <position position="439"/>
    </location>
</feature>
<feature type="disulfide bond" description="Redox-active" evidence="15">
    <location>
        <begin position="38"/>
        <end position="43"/>
    </location>
</feature>
<keyword evidence="14" id="KW-0547">Nucleotide-binding</keyword>
<dbReference type="PRINTS" id="PR00411">
    <property type="entry name" value="PNDRDTASEI"/>
</dbReference>
<evidence type="ECO:0000259" key="18">
    <source>
        <dbReference type="Pfam" id="PF07992"/>
    </source>
</evidence>
<dbReference type="GO" id="GO:0050660">
    <property type="term" value="F:flavin adenine dinucleotide binding"/>
    <property type="evidence" value="ECO:0007669"/>
    <property type="project" value="InterPro"/>
</dbReference>
<proteinExistence type="inferred from homology"/>
<evidence type="ECO:0000313" key="19">
    <source>
        <dbReference type="EMBL" id="PVY94307.1"/>
    </source>
</evidence>
<feature type="binding site" evidence="14">
    <location>
        <position position="47"/>
    </location>
    <ligand>
        <name>FAD</name>
        <dbReference type="ChEBI" id="CHEBI:57692"/>
    </ligand>
</feature>
<feature type="binding site" evidence="14">
    <location>
        <position position="306"/>
    </location>
    <ligand>
        <name>FAD</name>
        <dbReference type="ChEBI" id="CHEBI:57692"/>
    </ligand>
</feature>
<evidence type="ECO:0000256" key="2">
    <source>
        <dbReference type="ARBA" id="ARBA00007532"/>
    </source>
</evidence>
<dbReference type="PRINTS" id="PR00368">
    <property type="entry name" value="FADPNR"/>
</dbReference>
<comment type="miscellaneous">
    <text evidence="16">The active site is a redox-active disulfide bond.</text>
</comment>
<dbReference type="InterPro" id="IPR006258">
    <property type="entry name" value="Lipoamide_DH"/>
</dbReference>
<dbReference type="PIRSF" id="PIRSF000350">
    <property type="entry name" value="Mercury_reductase_MerA"/>
    <property type="match status" value="1"/>
</dbReference>
<dbReference type="NCBIfam" id="TIGR01350">
    <property type="entry name" value="lipoamide_DH"/>
    <property type="match status" value="1"/>
</dbReference>
<comment type="similarity">
    <text evidence="2 16">Belongs to the class-I pyridine nucleotide-disulfide oxidoreductase family.</text>
</comment>
<dbReference type="PANTHER" id="PTHR22912">
    <property type="entry name" value="DISULFIDE OXIDOREDUCTASE"/>
    <property type="match status" value="1"/>
</dbReference>
<dbReference type="Gene3D" id="3.30.390.30">
    <property type="match status" value="1"/>
</dbReference>
<keyword evidence="9 14" id="KW-0520">NAD</keyword>
<feature type="binding site" evidence="14">
    <location>
        <position position="266"/>
    </location>
    <ligand>
        <name>NAD(+)</name>
        <dbReference type="ChEBI" id="CHEBI:57540"/>
    </ligand>
</feature>
<keyword evidence="5" id="KW-0963">Cytoplasm</keyword>
<dbReference type="InterPro" id="IPR004099">
    <property type="entry name" value="Pyr_nucl-diS_OxRdtase_dimer"/>
</dbReference>
<dbReference type="Proteomes" id="UP000245793">
    <property type="component" value="Unassembled WGS sequence"/>
</dbReference>
<protein>
    <recommendedName>
        <fullName evidence="4 16">Dihydrolipoyl dehydrogenase</fullName>
        <ecNumber evidence="3 16">1.8.1.4</ecNumber>
    </recommendedName>
</protein>
<comment type="subcellular location">
    <subcellularLocation>
        <location evidence="1">Cytoplasm</location>
    </subcellularLocation>
</comment>
<dbReference type="AlphaFoldDB" id="A0A2U1E2Y3"/>